<dbReference type="InterPro" id="IPR006935">
    <property type="entry name" value="Helicase/UvrB_N"/>
</dbReference>
<gene>
    <name evidence="7" type="ORF">ZEAMMB73_Zm00001d046331</name>
</gene>
<dbReference type="Pfam" id="PF04851">
    <property type="entry name" value="ResIII"/>
    <property type="match status" value="1"/>
</dbReference>
<keyword evidence="1" id="KW-0547">Nucleotide-binding</keyword>
<sequence length="377" mass="41413">MRWGRESGSPRRSSTASTKLAIRREQQGSSTELMGTLCYGGRASTGWAQEQGRLGSRGVGAREGEGNRVMRLQMEPARERHLWEAVWEKRNRRWADWWARCAATANGMRAAAKPPCPVIPRARRGDTAQPGYTQEEFEFYLSDSKPCLLVTNADGNVAAQAAAAKLRLAHAATSLHDAVDPVHLAGLPVPALQNGSHVGGVAGSLSPGAIALAYSLYATSAARPSARSLTPVTSPSSPIAPLPTSTWARSLPVRVPTLRSHMRQRTMVLSNYLHGKGCFRRPSMEIEYGLCAVSLDHEAVKTWIYPTNVEGREYQKYMVEKAMFTNTLIALPTGLGKTFIAAVVMYNYFRWFPEGRSLFLAIQLLPEFVFGHATQKL</sequence>
<feature type="region of interest" description="Disordered" evidence="5">
    <location>
        <begin position="1"/>
        <end position="28"/>
    </location>
</feature>
<dbReference type="STRING" id="4577.A0A1D6P239"/>
<proteinExistence type="predicted"/>
<evidence type="ECO:0000256" key="4">
    <source>
        <dbReference type="ARBA" id="ARBA00022840"/>
    </source>
</evidence>
<dbReference type="Gene3D" id="3.40.50.300">
    <property type="entry name" value="P-loop containing nucleotide triphosphate hydrolases"/>
    <property type="match status" value="1"/>
</dbReference>
<dbReference type="InterPro" id="IPR027417">
    <property type="entry name" value="P-loop_NTPase"/>
</dbReference>
<dbReference type="eggNOG" id="KOG1176">
    <property type="taxonomic scope" value="Eukaryota"/>
</dbReference>
<accession>A0A1D6P239</accession>
<dbReference type="PANTHER" id="PTHR14025:SF20">
    <property type="entry name" value="FANCONI ANEMIA GROUP M PROTEIN"/>
    <property type="match status" value="1"/>
</dbReference>
<keyword evidence="2" id="KW-0378">Hydrolase</keyword>
<evidence type="ECO:0000256" key="3">
    <source>
        <dbReference type="ARBA" id="ARBA00022806"/>
    </source>
</evidence>
<keyword evidence="4" id="KW-0067">ATP-binding</keyword>
<evidence type="ECO:0000259" key="6">
    <source>
        <dbReference type="Pfam" id="PF04851"/>
    </source>
</evidence>
<evidence type="ECO:0000256" key="2">
    <source>
        <dbReference type="ARBA" id="ARBA00022801"/>
    </source>
</evidence>
<organism evidence="7">
    <name type="scientific">Zea mays</name>
    <name type="common">Maize</name>
    <dbReference type="NCBI Taxonomy" id="4577"/>
    <lineage>
        <taxon>Eukaryota</taxon>
        <taxon>Viridiplantae</taxon>
        <taxon>Streptophyta</taxon>
        <taxon>Embryophyta</taxon>
        <taxon>Tracheophyta</taxon>
        <taxon>Spermatophyta</taxon>
        <taxon>Magnoliopsida</taxon>
        <taxon>Liliopsida</taxon>
        <taxon>Poales</taxon>
        <taxon>Poaceae</taxon>
        <taxon>PACMAD clade</taxon>
        <taxon>Panicoideae</taxon>
        <taxon>Andropogonodae</taxon>
        <taxon>Andropogoneae</taxon>
        <taxon>Tripsacinae</taxon>
        <taxon>Zea</taxon>
    </lineage>
</organism>
<evidence type="ECO:0000256" key="1">
    <source>
        <dbReference type="ARBA" id="ARBA00022741"/>
    </source>
</evidence>
<dbReference type="GO" id="GO:0004386">
    <property type="term" value="F:helicase activity"/>
    <property type="evidence" value="ECO:0007669"/>
    <property type="project" value="UniProtKB-KW"/>
</dbReference>
<dbReference type="InParanoid" id="A0A1D6P239"/>
<dbReference type="PaxDb" id="4577-AF466202.2_FGP012"/>
<dbReference type="GO" id="GO:0016787">
    <property type="term" value="F:hydrolase activity"/>
    <property type="evidence" value="ECO:0007669"/>
    <property type="project" value="UniProtKB-KW"/>
</dbReference>
<reference evidence="7" key="1">
    <citation type="submission" date="2015-12" db="EMBL/GenBank/DDBJ databases">
        <title>Update maize B73 reference genome by single molecule sequencing technologies.</title>
        <authorList>
            <consortium name="Maize Genome Sequencing Project"/>
            <person name="Ware D."/>
        </authorList>
    </citation>
    <scope>NUCLEOTIDE SEQUENCE</scope>
    <source>
        <tissue evidence="7">Seedling</tissue>
    </source>
</reference>
<protein>
    <submittedName>
        <fullName evidence="7">DEAD/DEAH box RNA helicase family protein</fullName>
    </submittedName>
</protein>
<dbReference type="PANTHER" id="PTHR14025">
    <property type="entry name" value="FANCONI ANEMIA GROUP M FANCM FAMILY MEMBER"/>
    <property type="match status" value="1"/>
</dbReference>
<dbReference type="AlphaFoldDB" id="A0A1D6P239"/>
<evidence type="ECO:0000313" key="7">
    <source>
        <dbReference type="EMBL" id="AQL04078.1"/>
    </source>
</evidence>
<dbReference type="EMBL" id="CM000785">
    <property type="protein sequence ID" value="AQL04078.1"/>
    <property type="molecule type" value="Genomic_DNA"/>
</dbReference>
<dbReference type="GO" id="GO:0005524">
    <property type="term" value="F:ATP binding"/>
    <property type="evidence" value="ECO:0007669"/>
    <property type="project" value="UniProtKB-KW"/>
</dbReference>
<keyword evidence="3 7" id="KW-0347">Helicase</keyword>
<name>A0A1D6P239_MAIZE</name>
<dbReference type="SUPFAM" id="SSF52540">
    <property type="entry name" value="P-loop containing nucleoside triphosphate hydrolases"/>
    <property type="match status" value="1"/>
</dbReference>
<dbReference type="GO" id="GO:0003677">
    <property type="term" value="F:DNA binding"/>
    <property type="evidence" value="ECO:0007669"/>
    <property type="project" value="InterPro"/>
</dbReference>
<evidence type="ECO:0000256" key="5">
    <source>
        <dbReference type="SAM" id="MobiDB-lite"/>
    </source>
</evidence>
<feature type="domain" description="Helicase/UvrB N-terminal" evidence="6">
    <location>
        <begin position="309"/>
        <end position="361"/>
    </location>
</feature>